<comment type="cofactor">
    <cofactor evidence="7">
        <name>Zn(2+)</name>
        <dbReference type="ChEBI" id="CHEBI:29105"/>
    </cofactor>
    <text evidence="7">Binds 1 zinc ion per subunit.</text>
</comment>
<evidence type="ECO:0000256" key="3">
    <source>
        <dbReference type="ARBA" id="ARBA00022723"/>
    </source>
</evidence>
<feature type="binding site" evidence="7">
    <location>
        <position position="57"/>
    </location>
    <ligand>
        <name>Zn(2+)</name>
        <dbReference type="ChEBI" id="CHEBI:29105"/>
    </ligand>
</feature>
<dbReference type="CDD" id="cd00884">
    <property type="entry name" value="beta_CA_cladeB"/>
    <property type="match status" value="1"/>
</dbReference>
<dbReference type="RefSeq" id="WP_109515140.1">
    <property type="nucleotide sequence ID" value="NZ_JBHSCH010000040.1"/>
</dbReference>
<dbReference type="Gene3D" id="3.40.1050.10">
    <property type="entry name" value="Carbonic anhydrase"/>
    <property type="match status" value="1"/>
</dbReference>
<dbReference type="AlphaFoldDB" id="A0A2U1V9I7"/>
<dbReference type="Proteomes" id="UP000245048">
    <property type="component" value="Unassembled WGS sequence"/>
</dbReference>
<evidence type="ECO:0000256" key="2">
    <source>
        <dbReference type="ARBA" id="ARBA00012925"/>
    </source>
</evidence>
<dbReference type="PANTHER" id="PTHR11002">
    <property type="entry name" value="CARBONIC ANHYDRASE"/>
    <property type="match status" value="1"/>
</dbReference>
<comment type="catalytic activity">
    <reaction evidence="6">
        <text>hydrogencarbonate + H(+) = CO2 + H2O</text>
        <dbReference type="Rhea" id="RHEA:10748"/>
        <dbReference type="ChEBI" id="CHEBI:15377"/>
        <dbReference type="ChEBI" id="CHEBI:15378"/>
        <dbReference type="ChEBI" id="CHEBI:16526"/>
        <dbReference type="ChEBI" id="CHEBI:17544"/>
        <dbReference type="EC" id="4.2.1.1"/>
    </reaction>
</comment>
<comment type="similarity">
    <text evidence="1">Belongs to the beta-class carbonic anhydrase family.</text>
</comment>
<dbReference type="InterPro" id="IPR036874">
    <property type="entry name" value="Carbonic_anhydrase_sf"/>
</dbReference>
<dbReference type="PANTHER" id="PTHR11002:SF76">
    <property type="entry name" value="CARBONIC ANHYDRASE"/>
    <property type="match status" value="1"/>
</dbReference>
<dbReference type="Pfam" id="PF00484">
    <property type="entry name" value="Pro_CA"/>
    <property type="match status" value="1"/>
</dbReference>
<keyword evidence="9" id="KW-1185">Reference proteome</keyword>
<feature type="binding site" evidence="7">
    <location>
        <position position="116"/>
    </location>
    <ligand>
        <name>Zn(2+)</name>
        <dbReference type="ChEBI" id="CHEBI:29105"/>
    </ligand>
</feature>
<reference evidence="9" key="1">
    <citation type="submission" date="2017-10" db="EMBL/GenBank/DDBJ databases">
        <authorList>
            <person name="Toshchakov S.V."/>
            <person name="Goeva M.A."/>
        </authorList>
    </citation>
    <scope>NUCLEOTIDE SEQUENCE [LARGE SCALE GENOMIC DNA]</scope>
    <source>
        <strain evidence="9">JR1/69-1-13</strain>
    </source>
</reference>
<comment type="caution">
    <text evidence="8">The sequence shown here is derived from an EMBL/GenBank/DDBJ whole genome shotgun (WGS) entry which is preliminary data.</text>
</comment>
<evidence type="ECO:0000256" key="4">
    <source>
        <dbReference type="ARBA" id="ARBA00022833"/>
    </source>
</evidence>
<dbReference type="InterPro" id="IPR015892">
    <property type="entry name" value="Carbonic_anhydrase_CS"/>
</dbReference>
<keyword evidence="5" id="KW-0456">Lyase</keyword>
<organism evidence="8 9">
    <name type="scientific">Teichococcus aestuarii</name>
    <dbReference type="NCBI Taxonomy" id="568898"/>
    <lineage>
        <taxon>Bacteria</taxon>
        <taxon>Pseudomonadati</taxon>
        <taxon>Pseudomonadota</taxon>
        <taxon>Alphaproteobacteria</taxon>
        <taxon>Acetobacterales</taxon>
        <taxon>Roseomonadaceae</taxon>
        <taxon>Roseomonas</taxon>
    </lineage>
</organism>
<proteinExistence type="inferred from homology"/>
<dbReference type="GO" id="GO:0004089">
    <property type="term" value="F:carbonate dehydratase activity"/>
    <property type="evidence" value="ECO:0007669"/>
    <property type="project" value="UniProtKB-EC"/>
</dbReference>
<dbReference type="InterPro" id="IPR045066">
    <property type="entry name" value="Beta_CA_cladeB"/>
</dbReference>
<gene>
    <name evidence="8" type="ORF">CR165_01290</name>
</gene>
<dbReference type="GO" id="GO:0008270">
    <property type="term" value="F:zinc ion binding"/>
    <property type="evidence" value="ECO:0007669"/>
    <property type="project" value="InterPro"/>
</dbReference>
<dbReference type="OrthoDB" id="9797527at2"/>
<dbReference type="InterPro" id="IPR001765">
    <property type="entry name" value="Carbonic_anhydrase"/>
</dbReference>
<accession>A0A2U1V9I7</accession>
<dbReference type="GO" id="GO:0015976">
    <property type="term" value="P:carbon utilization"/>
    <property type="evidence" value="ECO:0007669"/>
    <property type="project" value="InterPro"/>
</dbReference>
<evidence type="ECO:0000256" key="1">
    <source>
        <dbReference type="ARBA" id="ARBA00006217"/>
    </source>
</evidence>
<protein>
    <recommendedName>
        <fullName evidence="2">carbonic anhydrase</fullName>
        <ecNumber evidence="2">4.2.1.1</ecNumber>
    </recommendedName>
</protein>
<dbReference type="SMART" id="SM00947">
    <property type="entry name" value="Pro_CA"/>
    <property type="match status" value="1"/>
</dbReference>
<feature type="binding site" evidence="7">
    <location>
        <position position="55"/>
    </location>
    <ligand>
        <name>Zn(2+)</name>
        <dbReference type="ChEBI" id="CHEBI:29105"/>
    </ligand>
</feature>
<evidence type="ECO:0000313" key="9">
    <source>
        <dbReference type="Proteomes" id="UP000245048"/>
    </source>
</evidence>
<sequence>MENPPNQPPAGKPDDLDTLFDGYRRFRAEVWPERRRLFQDLARDGQSPRALVIACSDSRVDPGMVFNAAPGELFIVRNVANLVPPYEPDRSYHGTSAALEFGVCVLKVPRIIVLGHAMCGGVQALLRGFPPGAQDFVEPWMTGIAQEARRRTLACEPTDAEAAQAQCELETVKLSLRNLMTFPWVASRVAEGTLALHGGSFDIRTGVLSYLAEDGSFTAVA</sequence>
<keyword evidence="3 7" id="KW-0479">Metal-binding</keyword>
<feature type="binding site" evidence="7">
    <location>
        <position position="119"/>
    </location>
    <ligand>
        <name>Zn(2+)</name>
        <dbReference type="ChEBI" id="CHEBI:29105"/>
    </ligand>
</feature>
<name>A0A2U1V9I7_9PROT</name>
<keyword evidence="4 7" id="KW-0862">Zinc</keyword>
<evidence type="ECO:0000256" key="6">
    <source>
        <dbReference type="ARBA" id="ARBA00048348"/>
    </source>
</evidence>
<evidence type="ECO:0000256" key="5">
    <source>
        <dbReference type="ARBA" id="ARBA00023239"/>
    </source>
</evidence>
<dbReference type="EC" id="4.2.1.1" evidence="2"/>
<dbReference type="EMBL" id="PDOA01000001">
    <property type="protein sequence ID" value="PWC30568.1"/>
    <property type="molecule type" value="Genomic_DNA"/>
</dbReference>
<dbReference type="PROSITE" id="PS00704">
    <property type="entry name" value="PROK_CO2_ANHYDRASE_1"/>
    <property type="match status" value="1"/>
</dbReference>
<dbReference type="SUPFAM" id="SSF53056">
    <property type="entry name" value="beta-carbonic anhydrase, cab"/>
    <property type="match status" value="1"/>
</dbReference>
<evidence type="ECO:0000313" key="8">
    <source>
        <dbReference type="EMBL" id="PWC30568.1"/>
    </source>
</evidence>
<evidence type="ECO:0000256" key="7">
    <source>
        <dbReference type="PIRSR" id="PIRSR601765-1"/>
    </source>
</evidence>